<name>A0A8J5QTR5_9HYME</name>
<dbReference type="Proteomes" id="UP000729913">
    <property type="component" value="Unassembled WGS sequence"/>
</dbReference>
<dbReference type="AlphaFoldDB" id="A0A8J5QTR5"/>
<dbReference type="EMBL" id="JAAOIC020000064">
    <property type="protein sequence ID" value="KAG8035232.1"/>
    <property type="molecule type" value="Genomic_DNA"/>
</dbReference>
<keyword evidence="2" id="KW-1185">Reference proteome</keyword>
<proteinExistence type="predicted"/>
<accession>A0A8J5QTR5</accession>
<reference evidence="1" key="2">
    <citation type="submission" date="2021-04" db="EMBL/GenBank/DDBJ databases">
        <title>Genome-wide patterns of bracovirus chromosomal integration into multiple host tissues during parasitism.</title>
        <authorList>
            <person name="Chebbi M.A.C."/>
        </authorList>
    </citation>
    <scope>NUCLEOTIDE SEQUENCE</scope>
    <source>
        <tissue evidence="1">Whole body</tissue>
    </source>
</reference>
<comment type="caution">
    <text evidence="1">The sequence shown here is derived from an EMBL/GenBank/DDBJ whole genome shotgun (WGS) entry which is preliminary data.</text>
</comment>
<reference evidence="1" key="1">
    <citation type="submission" date="2020-03" db="EMBL/GenBank/DDBJ databases">
        <authorList>
            <person name="Chebbi M.A."/>
            <person name="Drezen J.M."/>
        </authorList>
    </citation>
    <scope>NUCLEOTIDE SEQUENCE</scope>
    <source>
        <tissue evidence="1">Whole body</tissue>
    </source>
</reference>
<evidence type="ECO:0008006" key="3">
    <source>
        <dbReference type="Google" id="ProtNLM"/>
    </source>
</evidence>
<sequence>MEGNNSVVKYPAGSGDVIAPIINKRGRKPNPRKQVYQCDECLYESDRNFNVERHRIRIHCKKINKQCCGKKFHTKADWYYHVEDCHPCLREKSFVSKQKYQILGSQSSGKRLERLRHEKYSCRFYASKTRTRVQKIYSSSSTSNKRSSLRIKKKLERKCLLMIRQFNATGSPGYDLDELPLYYRLKYPELRGDSSYQSPEDYQLAPAESRQIELTTPVKIDFSSDFTDDFHFSDAASLRFTNYTDIINNINDDNKLMDYSDDSGFTESLTIPEVDHEEIIEQVVEEEEAQQITRQDKIEDSYFSEFKIQSVKQKVESNIIESDGANLDFLPPKKRILRQWETNFISSSVRQRKPKIKSNRSIKRAIGVSNDNDENINPNVNKEKEKGFKIVVSHEKMSIWHQNLSDKDKESKVVVMQEKSREIYWNAEERHRAFLNYFDFDRLKIL</sequence>
<evidence type="ECO:0000313" key="2">
    <source>
        <dbReference type="Proteomes" id="UP000729913"/>
    </source>
</evidence>
<gene>
    <name evidence="1" type="ORF">G9C98_001722</name>
</gene>
<dbReference type="OrthoDB" id="7684108at2759"/>
<organism evidence="1 2">
    <name type="scientific">Cotesia typhae</name>
    <dbReference type="NCBI Taxonomy" id="2053667"/>
    <lineage>
        <taxon>Eukaryota</taxon>
        <taxon>Metazoa</taxon>
        <taxon>Ecdysozoa</taxon>
        <taxon>Arthropoda</taxon>
        <taxon>Hexapoda</taxon>
        <taxon>Insecta</taxon>
        <taxon>Pterygota</taxon>
        <taxon>Neoptera</taxon>
        <taxon>Endopterygota</taxon>
        <taxon>Hymenoptera</taxon>
        <taxon>Apocrita</taxon>
        <taxon>Ichneumonoidea</taxon>
        <taxon>Braconidae</taxon>
        <taxon>Microgastrinae</taxon>
        <taxon>Cotesia</taxon>
    </lineage>
</organism>
<protein>
    <recommendedName>
        <fullName evidence="3">C2H2-type domain-containing protein</fullName>
    </recommendedName>
</protein>
<evidence type="ECO:0000313" key="1">
    <source>
        <dbReference type="EMBL" id="KAG8035232.1"/>
    </source>
</evidence>